<evidence type="ECO:0000256" key="3">
    <source>
        <dbReference type="ARBA" id="ARBA00022759"/>
    </source>
</evidence>
<keyword evidence="3" id="KW-0255">Endonuclease</keyword>
<feature type="signal peptide" evidence="6">
    <location>
        <begin position="1"/>
        <end position="16"/>
    </location>
</feature>
<dbReference type="SMART" id="SM00476">
    <property type="entry name" value="DNaseIc"/>
    <property type="match status" value="1"/>
</dbReference>
<dbReference type="InterPro" id="IPR016202">
    <property type="entry name" value="DNase_I"/>
</dbReference>
<feature type="domain" description="Endonuclease/exonuclease/phosphatase" evidence="7">
    <location>
        <begin position="40"/>
        <end position="250"/>
    </location>
</feature>
<feature type="region of interest" description="Disordered" evidence="5">
    <location>
        <begin position="78"/>
        <end position="129"/>
    </location>
</feature>
<sequence>MRPLALLLLGLRLAGASFKICAFNTHGFGEAKSVGISWQILVRCDIAALQEVRDATGTAVQALLWELNRYWASQDPWVPAPQVGGEGRGSGNQDSWVPPPPQERLGDSAPGWGSTGSGPEGGYPSLTAPHPPPAIKDFVLLSHHASPRNAPHEIHQLHWVCQELSQRWGTQNVMVLGDLNAGGSYVPPSTWGSIQLRWDPRFHWLIGDGVDTTVRARTHCAYDRYQQMGSLLGREEAETPPSRDYQLSPGGKEQGWREAVSDHYPVEVNLRLASRTPQEL</sequence>
<proteinExistence type="inferred from homology"/>
<organism evidence="8 9">
    <name type="scientific">Gopherus agassizii</name>
    <name type="common">Agassiz's desert tortoise</name>
    <dbReference type="NCBI Taxonomy" id="38772"/>
    <lineage>
        <taxon>Eukaryota</taxon>
        <taxon>Metazoa</taxon>
        <taxon>Chordata</taxon>
        <taxon>Craniata</taxon>
        <taxon>Vertebrata</taxon>
        <taxon>Euteleostomi</taxon>
        <taxon>Archelosauria</taxon>
        <taxon>Testudinata</taxon>
        <taxon>Testudines</taxon>
        <taxon>Cryptodira</taxon>
        <taxon>Durocryptodira</taxon>
        <taxon>Testudinoidea</taxon>
        <taxon>Testudinidae</taxon>
        <taxon>Gopherus</taxon>
    </lineage>
</organism>
<dbReference type="PANTHER" id="PTHR11371">
    <property type="entry name" value="DEOXYRIBONUCLEASE"/>
    <property type="match status" value="1"/>
</dbReference>
<dbReference type="PRINTS" id="PR00130">
    <property type="entry name" value="DNASEI"/>
</dbReference>
<keyword evidence="2" id="KW-0540">Nuclease</keyword>
<dbReference type="GO" id="GO:0004530">
    <property type="term" value="F:deoxyribonuclease I activity"/>
    <property type="evidence" value="ECO:0007669"/>
    <property type="project" value="TreeGrafter"/>
</dbReference>
<dbReference type="AlphaFoldDB" id="A0A452GXH4"/>
<evidence type="ECO:0000313" key="8">
    <source>
        <dbReference type="Ensembl" id="ENSGAGP00000006842.1"/>
    </source>
</evidence>
<evidence type="ECO:0000256" key="2">
    <source>
        <dbReference type="ARBA" id="ARBA00022722"/>
    </source>
</evidence>
<dbReference type="SUPFAM" id="SSF56219">
    <property type="entry name" value="DNase I-like"/>
    <property type="match status" value="1"/>
</dbReference>
<dbReference type="GO" id="GO:0005634">
    <property type="term" value="C:nucleus"/>
    <property type="evidence" value="ECO:0007669"/>
    <property type="project" value="TreeGrafter"/>
</dbReference>
<reference evidence="8" key="2">
    <citation type="submission" date="2025-08" db="UniProtKB">
        <authorList>
            <consortium name="Ensembl"/>
        </authorList>
    </citation>
    <scope>IDENTIFICATION</scope>
</reference>
<dbReference type="Pfam" id="PF03372">
    <property type="entry name" value="Exo_endo_phos"/>
    <property type="match status" value="1"/>
</dbReference>
<protein>
    <recommendedName>
        <fullName evidence="7">Endonuclease/exonuclease/phosphatase domain-containing protein</fullName>
    </recommendedName>
</protein>
<keyword evidence="6" id="KW-0732">Signal</keyword>
<reference evidence="8" key="3">
    <citation type="submission" date="2025-09" db="UniProtKB">
        <authorList>
            <consortium name="Ensembl"/>
        </authorList>
    </citation>
    <scope>IDENTIFICATION</scope>
</reference>
<dbReference type="GO" id="GO:0006308">
    <property type="term" value="P:DNA catabolic process"/>
    <property type="evidence" value="ECO:0007669"/>
    <property type="project" value="InterPro"/>
</dbReference>
<evidence type="ECO:0000256" key="4">
    <source>
        <dbReference type="ARBA" id="ARBA00022801"/>
    </source>
</evidence>
<evidence type="ECO:0000259" key="7">
    <source>
        <dbReference type="Pfam" id="PF03372"/>
    </source>
</evidence>
<evidence type="ECO:0000256" key="1">
    <source>
        <dbReference type="ARBA" id="ARBA00007359"/>
    </source>
</evidence>
<keyword evidence="9" id="KW-1185">Reference proteome</keyword>
<dbReference type="Proteomes" id="UP000291020">
    <property type="component" value="Unassembled WGS sequence"/>
</dbReference>
<dbReference type="InterPro" id="IPR036691">
    <property type="entry name" value="Endo/exonu/phosph_ase_sf"/>
</dbReference>
<evidence type="ECO:0000256" key="5">
    <source>
        <dbReference type="SAM" id="MobiDB-lite"/>
    </source>
</evidence>
<name>A0A452GXH4_9SAUR</name>
<dbReference type="Gene3D" id="3.60.10.10">
    <property type="entry name" value="Endonuclease/exonuclease/phosphatase"/>
    <property type="match status" value="2"/>
</dbReference>
<dbReference type="Ensembl" id="ENSGAGT00000007939.1">
    <property type="protein sequence ID" value="ENSGAGP00000006842.1"/>
    <property type="gene ID" value="ENSGAGG00000005515.1"/>
</dbReference>
<evidence type="ECO:0000313" key="9">
    <source>
        <dbReference type="Proteomes" id="UP000291020"/>
    </source>
</evidence>
<dbReference type="PANTHER" id="PTHR11371:SF11">
    <property type="entry name" value="DEOXYRIBONUCLEASE"/>
    <property type="match status" value="1"/>
</dbReference>
<feature type="region of interest" description="Disordered" evidence="5">
    <location>
        <begin position="231"/>
        <end position="256"/>
    </location>
</feature>
<keyword evidence="4" id="KW-0378">Hydrolase</keyword>
<comment type="similarity">
    <text evidence="1">Belongs to the DNase I family.</text>
</comment>
<evidence type="ECO:0000256" key="6">
    <source>
        <dbReference type="SAM" id="SignalP"/>
    </source>
</evidence>
<reference evidence="9" key="1">
    <citation type="journal article" date="2017" name="PLoS ONE">
        <title>The Agassiz's desert tortoise genome provides a resource for the conservation of a threatened species.</title>
        <authorList>
            <person name="Tollis M."/>
            <person name="DeNardo D.F."/>
            <person name="Cornelius J.A."/>
            <person name="Dolby G.A."/>
            <person name="Edwards T."/>
            <person name="Henen B.T."/>
            <person name="Karl A.E."/>
            <person name="Murphy R.W."/>
            <person name="Kusumi K."/>
        </authorList>
    </citation>
    <scope>NUCLEOTIDE SEQUENCE [LARGE SCALE GENOMIC DNA]</scope>
</reference>
<feature type="chain" id="PRO_5018983684" description="Endonuclease/exonuclease/phosphatase domain-containing protein" evidence="6">
    <location>
        <begin position="17"/>
        <end position="280"/>
    </location>
</feature>
<accession>A0A452GXH4</accession>
<dbReference type="InterPro" id="IPR005135">
    <property type="entry name" value="Endo/exonuclease/phosphatase"/>
</dbReference>
<dbReference type="STRING" id="38772.ENSGAGP00000006842"/>
<dbReference type="GO" id="GO:0003677">
    <property type="term" value="F:DNA binding"/>
    <property type="evidence" value="ECO:0007669"/>
    <property type="project" value="TreeGrafter"/>
</dbReference>